<gene>
    <name evidence="7" type="primary">Necator_chrII.g8526</name>
    <name evidence="7" type="ORF">RB195_020731</name>
</gene>
<protein>
    <recommendedName>
        <fullName evidence="4">Hyaluronidase</fullName>
        <ecNumber evidence="4">3.2.1.35</ecNumber>
    </recommendedName>
</protein>
<evidence type="ECO:0000256" key="1">
    <source>
        <dbReference type="ARBA" id="ARBA00008871"/>
    </source>
</evidence>
<evidence type="ECO:0000259" key="6">
    <source>
        <dbReference type="PROSITE" id="PS50026"/>
    </source>
</evidence>
<dbReference type="InterPro" id="IPR017853">
    <property type="entry name" value="GH"/>
</dbReference>
<evidence type="ECO:0000256" key="3">
    <source>
        <dbReference type="PROSITE-ProRule" id="PRU00076"/>
    </source>
</evidence>
<evidence type="ECO:0000256" key="5">
    <source>
        <dbReference type="SAM" id="SignalP"/>
    </source>
</evidence>
<dbReference type="EMBL" id="JAVFWL010000002">
    <property type="protein sequence ID" value="KAK6738802.1"/>
    <property type="molecule type" value="Genomic_DNA"/>
</dbReference>
<evidence type="ECO:0000313" key="7">
    <source>
        <dbReference type="EMBL" id="KAK6738802.1"/>
    </source>
</evidence>
<comment type="caution">
    <text evidence="3">Lacks conserved residue(s) required for the propagation of feature annotation.</text>
</comment>
<feature type="signal peptide" evidence="5">
    <location>
        <begin position="1"/>
        <end position="19"/>
    </location>
</feature>
<dbReference type="SUPFAM" id="SSF51445">
    <property type="entry name" value="(Trans)glycosidases"/>
    <property type="match status" value="2"/>
</dbReference>
<keyword evidence="3" id="KW-0245">EGF-like domain</keyword>
<keyword evidence="2 3" id="KW-1015">Disulfide bond</keyword>
<dbReference type="PANTHER" id="PTHR11769:SF35">
    <property type="entry name" value="HYALURONIDASE"/>
    <property type="match status" value="1"/>
</dbReference>
<dbReference type="PROSITE" id="PS01186">
    <property type="entry name" value="EGF_2"/>
    <property type="match status" value="1"/>
</dbReference>
<evidence type="ECO:0000256" key="2">
    <source>
        <dbReference type="ARBA" id="ARBA00023157"/>
    </source>
</evidence>
<keyword evidence="4" id="KW-0326">Glycosidase</keyword>
<comment type="catalytic activity">
    <reaction evidence="4">
        <text>Random hydrolysis of (1-&gt;4)-linkages between N-acetyl-beta-D-glucosamine and D-glucuronate residues in hyaluronate.</text>
        <dbReference type="EC" id="3.2.1.35"/>
    </reaction>
</comment>
<dbReference type="EC" id="3.2.1.35" evidence="4"/>
<dbReference type="Pfam" id="PF01630">
    <property type="entry name" value="Glyco_hydro_56"/>
    <property type="match status" value="2"/>
</dbReference>
<dbReference type="Gene3D" id="3.20.20.70">
    <property type="entry name" value="Aldolase class I"/>
    <property type="match status" value="2"/>
</dbReference>
<organism evidence="7 8">
    <name type="scientific">Necator americanus</name>
    <name type="common">Human hookworm</name>
    <dbReference type="NCBI Taxonomy" id="51031"/>
    <lineage>
        <taxon>Eukaryota</taxon>
        <taxon>Metazoa</taxon>
        <taxon>Ecdysozoa</taxon>
        <taxon>Nematoda</taxon>
        <taxon>Chromadorea</taxon>
        <taxon>Rhabditida</taxon>
        <taxon>Rhabditina</taxon>
        <taxon>Rhabditomorpha</taxon>
        <taxon>Strongyloidea</taxon>
        <taxon>Ancylostomatidae</taxon>
        <taxon>Bunostominae</taxon>
        <taxon>Necator</taxon>
    </lineage>
</organism>
<comment type="similarity">
    <text evidence="1 4">Belongs to the glycosyl hydrolase 56 family.</text>
</comment>
<accession>A0ABR1CK81</accession>
<proteinExistence type="inferred from homology"/>
<dbReference type="PROSITE" id="PS00022">
    <property type="entry name" value="EGF_1"/>
    <property type="match status" value="1"/>
</dbReference>
<name>A0ABR1CK81_NECAM</name>
<dbReference type="PANTHER" id="PTHR11769">
    <property type="entry name" value="HYALURONIDASE"/>
    <property type="match status" value="1"/>
</dbReference>
<dbReference type="InterPro" id="IPR000742">
    <property type="entry name" value="EGF"/>
</dbReference>
<feature type="chain" id="PRO_5045712263" description="Hyaluronidase" evidence="5">
    <location>
        <begin position="20"/>
        <end position="565"/>
    </location>
</feature>
<dbReference type="Proteomes" id="UP001303046">
    <property type="component" value="Unassembled WGS sequence"/>
</dbReference>
<comment type="caution">
    <text evidence="7">The sequence shown here is derived from an EMBL/GenBank/DDBJ whole genome shotgun (WGS) entry which is preliminary data.</text>
</comment>
<feature type="disulfide bond" evidence="3">
    <location>
        <begin position="540"/>
        <end position="549"/>
    </location>
</feature>
<keyword evidence="8" id="KW-1185">Reference proteome</keyword>
<sequence length="565" mass="65256">MLSSIFVLHLIGLATLLNAFRAVWNFYDKACSGKTASDYVDFKKYNIEFNKGTPKGPIFYWNFQHNITHRCFHSMQITNEDNLVMNFGVKRMMRANWAAKLIFTIYTSNPTIFCRDLNIASSVNCDFTAHLDVVKQNITRKIKVRNATVIGIIDFEEWRPLFSENGYNLKRNNFIVLCVYAWELSQKYHYERPKQEVSDLIIAVSDNATAVDHCNKTVGLKYTTPKRMRHSVNLVANGRTFSEEDDCDLSAFLKEFEQRINVAIEPNFSGLGVIDLEHWRPLFEENGNDKMRIYQNVSIEKAKKQYPNLTEPEVKKKAAEEYDEAAMGFFVKTIEKAHELRPNGTWGFYGLPYCNFNAGKNNESECSKEWQGWNDRMMAIFNKSDALYPSIYLGEKDKITPDRSDRYIYAILKEARRIAHKFSPPLPIYTYTKFEYDPQTQFQDFYSEADLCRTIKKPGDMGIDGIIYWSSSRNITHRCVYIKDEVTNPVGPHTNDTVIGHKSCREKLCKGHGKCVSKTNTTCTDKNDYSVKESEYMCECDFGYVGDSCDHTTTTTTTTTPKPKR</sequence>
<dbReference type="InterPro" id="IPR013785">
    <property type="entry name" value="Aldolase_TIM"/>
</dbReference>
<keyword evidence="5" id="KW-0732">Signal</keyword>
<dbReference type="InterPro" id="IPR018155">
    <property type="entry name" value="Hyaluronidase"/>
</dbReference>
<keyword evidence="4" id="KW-0378">Hydrolase</keyword>
<reference evidence="7 8" key="1">
    <citation type="submission" date="2023-08" db="EMBL/GenBank/DDBJ databases">
        <title>A Necator americanus chromosomal reference genome.</title>
        <authorList>
            <person name="Ilik V."/>
            <person name="Petrzelkova K.J."/>
            <person name="Pardy F."/>
            <person name="Fuh T."/>
            <person name="Niatou-Singa F.S."/>
            <person name="Gouil Q."/>
            <person name="Baker L."/>
            <person name="Ritchie M.E."/>
            <person name="Jex A.R."/>
            <person name="Gazzola D."/>
            <person name="Li H."/>
            <person name="Toshio Fujiwara R."/>
            <person name="Zhan B."/>
            <person name="Aroian R.V."/>
            <person name="Pafco B."/>
            <person name="Schwarz E.M."/>
        </authorList>
    </citation>
    <scope>NUCLEOTIDE SEQUENCE [LARGE SCALE GENOMIC DNA]</scope>
    <source>
        <strain evidence="7 8">Aroian</strain>
        <tissue evidence="7">Whole animal</tissue>
    </source>
</reference>
<evidence type="ECO:0000313" key="8">
    <source>
        <dbReference type="Proteomes" id="UP001303046"/>
    </source>
</evidence>
<feature type="domain" description="EGF-like" evidence="6">
    <location>
        <begin position="505"/>
        <end position="550"/>
    </location>
</feature>
<dbReference type="PROSITE" id="PS50026">
    <property type="entry name" value="EGF_3"/>
    <property type="match status" value="1"/>
</dbReference>
<evidence type="ECO:0000256" key="4">
    <source>
        <dbReference type="RuleBase" id="RU610713"/>
    </source>
</evidence>